<sequence length="57" mass="5750">MEKLSGLAAPSASTTSPAEVIMADFTAIGDQSGYLALIRAAIPARLGAAMDVPDMSP</sequence>
<keyword evidence="2" id="KW-1185">Reference proteome</keyword>
<protein>
    <submittedName>
        <fullName evidence="1">Uncharacterized protein</fullName>
    </submittedName>
</protein>
<proteinExistence type="predicted"/>
<gene>
    <name evidence="1" type="ORF">ACFFX0_14845</name>
</gene>
<dbReference type="EMBL" id="JBHMFI010000001">
    <property type="protein sequence ID" value="MFB9072404.1"/>
    <property type="molecule type" value="Genomic_DNA"/>
</dbReference>
<dbReference type="Proteomes" id="UP001589575">
    <property type="component" value="Unassembled WGS sequence"/>
</dbReference>
<reference evidence="1 2" key="1">
    <citation type="submission" date="2024-09" db="EMBL/GenBank/DDBJ databases">
        <authorList>
            <person name="Sun Q."/>
            <person name="Mori K."/>
        </authorList>
    </citation>
    <scope>NUCLEOTIDE SEQUENCE [LARGE SCALE GENOMIC DNA]</scope>
    <source>
        <strain evidence="1 2">CCM 7609</strain>
    </source>
</reference>
<evidence type="ECO:0000313" key="2">
    <source>
        <dbReference type="Proteomes" id="UP001589575"/>
    </source>
</evidence>
<name>A0ABV5G0F7_9MICC</name>
<comment type="caution">
    <text evidence="1">The sequence shown here is derived from an EMBL/GenBank/DDBJ whole genome shotgun (WGS) entry which is preliminary data.</text>
</comment>
<organism evidence="1 2">
    <name type="scientific">Citricoccus parietis</name>
    <dbReference type="NCBI Taxonomy" id="592307"/>
    <lineage>
        <taxon>Bacteria</taxon>
        <taxon>Bacillati</taxon>
        <taxon>Actinomycetota</taxon>
        <taxon>Actinomycetes</taxon>
        <taxon>Micrococcales</taxon>
        <taxon>Micrococcaceae</taxon>
        <taxon>Citricoccus</taxon>
    </lineage>
</organism>
<accession>A0ABV5G0F7</accession>
<evidence type="ECO:0000313" key="1">
    <source>
        <dbReference type="EMBL" id="MFB9072404.1"/>
    </source>
</evidence>